<keyword evidence="1" id="KW-0472">Membrane</keyword>
<feature type="transmembrane region" description="Helical" evidence="1">
    <location>
        <begin position="20"/>
        <end position="39"/>
    </location>
</feature>
<evidence type="ECO:0000313" key="2">
    <source>
        <dbReference type="EMBL" id="OHA02451.1"/>
    </source>
</evidence>
<dbReference type="EMBL" id="MHQL01000035">
    <property type="protein sequence ID" value="OHA02451.1"/>
    <property type="molecule type" value="Genomic_DNA"/>
</dbReference>
<name>A0A1G2KVG9_9BACT</name>
<comment type="caution">
    <text evidence="2">The sequence shown here is derived from an EMBL/GenBank/DDBJ whole genome shotgun (WGS) entry which is preliminary data.</text>
</comment>
<dbReference type="AlphaFoldDB" id="A0A1G2KVG9"/>
<evidence type="ECO:0000313" key="3">
    <source>
        <dbReference type="Proteomes" id="UP000177811"/>
    </source>
</evidence>
<keyword evidence="1" id="KW-0812">Transmembrane</keyword>
<organism evidence="2 3">
    <name type="scientific">Candidatus Sungbacteria bacterium RIFCSPHIGHO2_02_FULL_51_29</name>
    <dbReference type="NCBI Taxonomy" id="1802273"/>
    <lineage>
        <taxon>Bacteria</taxon>
        <taxon>Candidatus Sungiibacteriota</taxon>
    </lineage>
</organism>
<sequence>MLEKPFFGNQKNCTAPGWHWMVLGGLFVLVIVISYISTIRFHREYLRYSGEAPITLMRGIESGEAKVVLDFGNGTKRVFVGAVGDGMTLRNVMRQIERVTPLPDREPLDFSVEGTTIAAVGGIRNSANRQWQAYSGDVLISDPTMYRVKEREEIMVKYEQL</sequence>
<protein>
    <submittedName>
        <fullName evidence="2">Uncharacterized protein</fullName>
    </submittedName>
</protein>
<proteinExistence type="predicted"/>
<accession>A0A1G2KVG9</accession>
<gene>
    <name evidence="2" type="ORF">A3C16_04950</name>
</gene>
<keyword evidence="1" id="KW-1133">Transmembrane helix</keyword>
<dbReference type="Proteomes" id="UP000177811">
    <property type="component" value="Unassembled WGS sequence"/>
</dbReference>
<evidence type="ECO:0000256" key="1">
    <source>
        <dbReference type="SAM" id="Phobius"/>
    </source>
</evidence>
<reference evidence="2 3" key="1">
    <citation type="journal article" date="2016" name="Nat. Commun.">
        <title>Thousands of microbial genomes shed light on interconnected biogeochemical processes in an aquifer system.</title>
        <authorList>
            <person name="Anantharaman K."/>
            <person name="Brown C.T."/>
            <person name="Hug L.A."/>
            <person name="Sharon I."/>
            <person name="Castelle C.J."/>
            <person name="Probst A.J."/>
            <person name="Thomas B.C."/>
            <person name="Singh A."/>
            <person name="Wilkins M.J."/>
            <person name="Karaoz U."/>
            <person name="Brodie E.L."/>
            <person name="Williams K.H."/>
            <person name="Hubbard S.S."/>
            <person name="Banfield J.F."/>
        </authorList>
    </citation>
    <scope>NUCLEOTIDE SEQUENCE [LARGE SCALE GENOMIC DNA]</scope>
</reference>